<dbReference type="InterPro" id="IPR006675">
    <property type="entry name" value="HDIG_dom"/>
</dbReference>
<dbReference type="Proteomes" id="UP000184088">
    <property type="component" value="Unassembled WGS sequence"/>
</dbReference>
<dbReference type="CDD" id="cd00077">
    <property type="entry name" value="HDc"/>
    <property type="match status" value="2"/>
</dbReference>
<reference evidence="2 3" key="1">
    <citation type="submission" date="2016-11" db="EMBL/GenBank/DDBJ databases">
        <authorList>
            <person name="Jaros S."/>
            <person name="Januszkiewicz K."/>
            <person name="Wedrychowicz H."/>
        </authorList>
    </citation>
    <scope>NUCLEOTIDE SEQUENCE [LARGE SCALE GENOMIC DNA]</scope>
    <source>
        <strain evidence="2 3">DSM 17918</strain>
    </source>
</reference>
<dbReference type="RefSeq" id="WP_073342200.1">
    <property type="nucleotide sequence ID" value="NZ_FQVH01000007.1"/>
</dbReference>
<dbReference type="InterPro" id="IPR003607">
    <property type="entry name" value="HD/PDEase_dom"/>
</dbReference>
<dbReference type="PANTHER" id="PTHR43155:SF1">
    <property type="entry name" value="3'3'-CGAMP-SPECIFIC PHOSPHODIESTERASE 1"/>
    <property type="match status" value="1"/>
</dbReference>
<sequence length="390" mass="44497">MVTSIALDRVFSALSLALDLAENVPYGHGRRVAFLSLVVSEKLGLGKEAMRELYYAGLLHDIGMSSAMAEEHFNSDIAMLHAKKGSEIVKNLPIGDKISDIIRYHHENWDGSGGFKIKGEDIPLGSRIIYAVDQFDIRFDKSRDYYDQKGHLMNWLKYNGNKMFDPEIVAILLKLMQADKFWLDMVHFDEIYARPDVVFDHIVYLDVDKLIGIAEVFADIIDIRSRFTYNHSKRLAKTALNVCRKCHNDDLTNGKIYIAALLHDLGKLVVPNEILEKQGKLDDYEFNVIKSHPYYTKVILRQIEGFEDIAQWAGNHHEKLDCSGYPERLCKEQLTFYDQLIGICDMYTALTEDRPYRKGLSHKEAIEMLGKSAKDGKIDSEVLSLIADLA</sequence>
<name>A0A1M4X688_9THEO</name>
<dbReference type="PROSITE" id="PS51832">
    <property type="entry name" value="HD_GYP"/>
    <property type="match status" value="1"/>
</dbReference>
<dbReference type="STRING" id="1121256.SAMN02746089_00959"/>
<organism evidence="2 3">
    <name type="scientific">Caldanaerobius fijiensis DSM 17918</name>
    <dbReference type="NCBI Taxonomy" id="1121256"/>
    <lineage>
        <taxon>Bacteria</taxon>
        <taxon>Bacillati</taxon>
        <taxon>Bacillota</taxon>
        <taxon>Clostridia</taxon>
        <taxon>Thermoanaerobacterales</taxon>
        <taxon>Thermoanaerobacteraceae</taxon>
        <taxon>Caldanaerobius</taxon>
    </lineage>
</organism>
<evidence type="ECO:0000313" key="2">
    <source>
        <dbReference type="EMBL" id="SHE88965.1"/>
    </source>
</evidence>
<proteinExistence type="predicted"/>
<dbReference type="AlphaFoldDB" id="A0A1M4X688"/>
<dbReference type="SMART" id="SM00471">
    <property type="entry name" value="HDc"/>
    <property type="match status" value="2"/>
</dbReference>
<dbReference type="EMBL" id="FQVH01000007">
    <property type="protein sequence ID" value="SHE88965.1"/>
    <property type="molecule type" value="Genomic_DNA"/>
</dbReference>
<dbReference type="PANTHER" id="PTHR43155">
    <property type="entry name" value="CYCLIC DI-GMP PHOSPHODIESTERASE PA4108-RELATED"/>
    <property type="match status" value="1"/>
</dbReference>
<accession>A0A1M4X688</accession>
<keyword evidence="3" id="KW-1185">Reference proteome</keyword>
<gene>
    <name evidence="2" type="ORF">SAMN02746089_00959</name>
</gene>
<dbReference type="SUPFAM" id="SSF109604">
    <property type="entry name" value="HD-domain/PDEase-like"/>
    <property type="match status" value="2"/>
</dbReference>
<dbReference type="Pfam" id="PF13487">
    <property type="entry name" value="HD_5"/>
    <property type="match status" value="2"/>
</dbReference>
<protein>
    <submittedName>
        <fullName evidence="2">HDIG domain-containing protein</fullName>
    </submittedName>
</protein>
<dbReference type="Gene3D" id="1.10.3210.10">
    <property type="entry name" value="Hypothetical protein af1432"/>
    <property type="match status" value="2"/>
</dbReference>
<dbReference type="OrthoDB" id="10822at2"/>
<evidence type="ECO:0000259" key="1">
    <source>
        <dbReference type="PROSITE" id="PS51832"/>
    </source>
</evidence>
<dbReference type="InterPro" id="IPR037522">
    <property type="entry name" value="HD_GYP_dom"/>
</dbReference>
<feature type="domain" description="HD-GYP" evidence="1">
    <location>
        <begin position="206"/>
        <end position="390"/>
    </location>
</feature>
<evidence type="ECO:0000313" key="3">
    <source>
        <dbReference type="Proteomes" id="UP000184088"/>
    </source>
</evidence>
<dbReference type="NCBIfam" id="TIGR00277">
    <property type="entry name" value="HDIG"/>
    <property type="match status" value="2"/>
</dbReference>